<gene>
    <name evidence="2" type="ORF">P5673_012926</name>
</gene>
<evidence type="ECO:0000313" key="2">
    <source>
        <dbReference type="EMBL" id="KAK2563911.1"/>
    </source>
</evidence>
<evidence type="ECO:0000313" key="3">
    <source>
        <dbReference type="Proteomes" id="UP001249851"/>
    </source>
</evidence>
<keyword evidence="3" id="KW-1185">Reference proteome</keyword>
<feature type="signal peptide" evidence="1">
    <location>
        <begin position="1"/>
        <end position="21"/>
    </location>
</feature>
<protein>
    <submittedName>
        <fullName evidence="2">Uncharacterized protein</fullName>
    </submittedName>
</protein>
<dbReference type="AlphaFoldDB" id="A0AAD9V788"/>
<keyword evidence="1" id="KW-0732">Signal</keyword>
<evidence type="ECO:0000256" key="1">
    <source>
        <dbReference type="SAM" id="SignalP"/>
    </source>
</evidence>
<reference evidence="2" key="2">
    <citation type="journal article" date="2023" name="Science">
        <title>Genomic signatures of disease resistance in endangered staghorn corals.</title>
        <authorList>
            <person name="Vollmer S.V."/>
            <person name="Selwyn J.D."/>
            <person name="Despard B.A."/>
            <person name="Roesel C.L."/>
        </authorList>
    </citation>
    <scope>NUCLEOTIDE SEQUENCE</scope>
    <source>
        <strain evidence="2">K2</strain>
    </source>
</reference>
<reference evidence="2" key="1">
    <citation type="journal article" date="2023" name="G3 (Bethesda)">
        <title>Whole genome assembly and annotation of the endangered Caribbean coral Acropora cervicornis.</title>
        <authorList>
            <person name="Selwyn J.D."/>
            <person name="Vollmer S.V."/>
        </authorList>
    </citation>
    <scope>NUCLEOTIDE SEQUENCE</scope>
    <source>
        <strain evidence="2">K2</strain>
    </source>
</reference>
<organism evidence="2 3">
    <name type="scientific">Acropora cervicornis</name>
    <name type="common">Staghorn coral</name>
    <dbReference type="NCBI Taxonomy" id="6130"/>
    <lineage>
        <taxon>Eukaryota</taxon>
        <taxon>Metazoa</taxon>
        <taxon>Cnidaria</taxon>
        <taxon>Anthozoa</taxon>
        <taxon>Hexacorallia</taxon>
        <taxon>Scleractinia</taxon>
        <taxon>Astrocoeniina</taxon>
        <taxon>Acroporidae</taxon>
        <taxon>Acropora</taxon>
    </lineage>
</organism>
<proteinExistence type="predicted"/>
<name>A0AAD9V788_ACRCE</name>
<accession>A0AAD9V788</accession>
<dbReference type="EMBL" id="JARQWQ010000024">
    <property type="protein sequence ID" value="KAK2563911.1"/>
    <property type="molecule type" value="Genomic_DNA"/>
</dbReference>
<comment type="caution">
    <text evidence="2">The sequence shown here is derived from an EMBL/GenBank/DDBJ whole genome shotgun (WGS) entry which is preliminary data.</text>
</comment>
<sequence length="79" mass="9143">MKSSSVVLALVLLQVMPCCFAHRIPRKCDRMCMKFVNQDNPNADYAGFFERCDPRDCAEDIPCLFFDCMKCCSTKGKYW</sequence>
<feature type="chain" id="PRO_5041976027" evidence="1">
    <location>
        <begin position="22"/>
        <end position="79"/>
    </location>
</feature>
<dbReference type="Proteomes" id="UP001249851">
    <property type="component" value="Unassembled WGS sequence"/>
</dbReference>